<dbReference type="InterPro" id="IPR007848">
    <property type="entry name" value="Small_mtfrase_dom"/>
</dbReference>
<dbReference type="HAMAP" id="MF_02126">
    <property type="entry name" value="RF_methyltr_PrmC"/>
    <property type="match status" value="1"/>
</dbReference>
<proteinExistence type="inferred from homology"/>
<dbReference type="NCBIfam" id="TIGR00536">
    <property type="entry name" value="hemK_fam"/>
    <property type="match status" value="1"/>
</dbReference>
<sequence>MDRVSTYIRQVLQDIYPSQELKSLTMMIWCDLLGMDALDIYLGKDINLSESKRYELENILQRLRKNEPIQYIRKMAIFLGRSFYVAPGVLIPRPETEELVELIAKENLNDAPRILDIGTGSGCIAISLSLIIPQAQVTAWDISEEALAVARRNNEVLGSAVSFQQKDVLAEIDSEQRFDIIVSNPPYVTESEKADMEPNVLDWEPELALFVPDNDPLRFYRRIAVLGRKLLNPGGKLYFEINRAYGCEIVCMLIDLGYCHPCIIKDISGNDRIVTTHK</sequence>
<dbReference type="Gene3D" id="3.40.50.150">
    <property type="entry name" value="Vaccinia Virus protein VP39"/>
    <property type="match status" value="1"/>
</dbReference>
<dbReference type="InterPro" id="IPR002052">
    <property type="entry name" value="DNA_methylase_N6_adenine_CS"/>
</dbReference>
<evidence type="ECO:0000259" key="6">
    <source>
        <dbReference type="Pfam" id="PF05175"/>
    </source>
</evidence>
<evidence type="ECO:0000256" key="4">
    <source>
        <dbReference type="ARBA" id="ARBA00048391"/>
    </source>
</evidence>
<dbReference type="PANTHER" id="PTHR18895:SF74">
    <property type="entry name" value="MTRF1L RELEASE FACTOR GLUTAMINE METHYLTRANSFERASE"/>
    <property type="match status" value="1"/>
</dbReference>
<gene>
    <name evidence="5 8" type="primary">prmC</name>
    <name evidence="8" type="ORF">DW888_05455</name>
</gene>
<dbReference type="GO" id="GO:0032259">
    <property type="term" value="P:methylation"/>
    <property type="evidence" value="ECO:0007669"/>
    <property type="project" value="UniProtKB-KW"/>
</dbReference>
<reference evidence="8 9" key="1">
    <citation type="submission" date="2018-08" db="EMBL/GenBank/DDBJ databases">
        <title>A genome reference for cultivated species of the human gut microbiota.</title>
        <authorList>
            <person name="Zou Y."/>
            <person name="Xue W."/>
            <person name="Luo G."/>
        </authorList>
    </citation>
    <scope>NUCLEOTIDE SEQUENCE [LARGE SCALE GENOMIC DNA]</scope>
    <source>
        <strain evidence="8 9">AM40-30BH</strain>
    </source>
</reference>
<comment type="caution">
    <text evidence="5">Lacks conserved residue(s) required for the propagation of feature annotation.</text>
</comment>
<dbReference type="GO" id="GO:0102559">
    <property type="term" value="F:peptide chain release factor N(5)-glutamine methyltransferase activity"/>
    <property type="evidence" value="ECO:0007669"/>
    <property type="project" value="UniProtKB-EC"/>
</dbReference>
<keyword evidence="2 5" id="KW-0808">Transferase</keyword>
<organism evidence="8 9">
    <name type="scientific">Bacteroides nordii</name>
    <dbReference type="NCBI Taxonomy" id="291645"/>
    <lineage>
        <taxon>Bacteria</taxon>
        <taxon>Pseudomonadati</taxon>
        <taxon>Bacteroidota</taxon>
        <taxon>Bacteroidia</taxon>
        <taxon>Bacteroidales</taxon>
        <taxon>Bacteroidaceae</taxon>
        <taxon>Bacteroides</taxon>
    </lineage>
</organism>
<name>A0A413VTV6_9BACE</name>
<comment type="catalytic activity">
    <reaction evidence="4 5">
        <text>L-glutaminyl-[peptide chain release factor] + S-adenosyl-L-methionine = N(5)-methyl-L-glutaminyl-[peptide chain release factor] + S-adenosyl-L-homocysteine + H(+)</text>
        <dbReference type="Rhea" id="RHEA:42896"/>
        <dbReference type="Rhea" id="RHEA-COMP:10271"/>
        <dbReference type="Rhea" id="RHEA-COMP:10272"/>
        <dbReference type="ChEBI" id="CHEBI:15378"/>
        <dbReference type="ChEBI" id="CHEBI:30011"/>
        <dbReference type="ChEBI" id="CHEBI:57856"/>
        <dbReference type="ChEBI" id="CHEBI:59789"/>
        <dbReference type="ChEBI" id="CHEBI:61891"/>
        <dbReference type="EC" id="2.1.1.297"/>
    </reaction>
</comment>
<keyword evidence="1 5" id="KW-0489">Methyltransferase</keyword>
<dbReference type="AlphaFoldDB" id="A0A413VTV6"/>
<feature type="binding site" evidence="5">
    <location>
        <begin position="118"/>
        <end position="122"/>
    </location>
    <ligand>
        <name>S-adenosyl-L-methionine</name>
        <dbReference type="ChEBI" id="CHEBI:59789"/>
    </ligand>
</feature>
<evidence type="ECO:0000313" key="9">
    <source>
        <dbReference type="Proteomes" id="UP000284379"/>
    </source>
</evidence>
<evidence type="ECO:0000256" key="3">
    <source>
        <dbReference type="ARBA" id="ARBA00022691"/>
    </source>
</evidence>
<protein>
    <recommendedName>
        <fullName evidence="5">Release factor glutamine methyltransferase</fullName>
        <shortName evidence="5">RF MTase</shortName>
        <ecNumber evidence="5">2.1.1.297</ecNumber>
    </recommendedName>
    <alternativeName>
        <fullName evidence="5">N5-glutamine methyltransferase PrmC</fullName>
    </alternativeName>
    <alternativeName>
        <fullName evidence="5">Protein-(glutamine-N5) MTase PrmC</fullName>
    </alternativeName>
    <alternativeName>
        <fullName evidence="5">Protein-glutamine N-methyltransferase PrmC</fullName>
    </alternativeName>
</protein>
<comment type="similarity">
    <text evidence="5">Belongs to the protein N5-glutamine methyltransferase family. PrmC subfamily.</text>
</comment>
<dbReference type="Gene3D" id="1.10.8.10">
    <property type="entry name" value="DNA helicase RuvA subunit, C-terminal domain"/>
    <property type="match status" value="1"/>
</dbReference>
<evidence type="ECO:0000313" key="8">
    <source>
        <dbReference type="EMBL" id="RHB36999.1"/>
    </source>
</evidence>
<feature type="binding site" evidence="5">
    <location>
        <begin position="184"/>
        <end position="187"/>
    </location>
    <ligand>
        <name>substrate</name>
    </ligand>
</feature>
<dbReference type="EC" id="2.1.1.297" evidence="5"/>
<dbReference type="GO" id="GO:0003676">
    <property type="term" value="F:nucleic acid binding"/>
    <property type="evidence" value="ECO:0007669"/>
    <property type="project" value="InterPro"/>
</dbReference>
<evidence type="ECO:0000256" key="1">
    <source>
        <dbReference type="ARBA" id="ARBA00022603"/>
    </source>
</evidence>
<feature type="binding site" evidence="5">
    <location>
        <position position="141"/>
    </location>
    <ligand>
        <name>S-adenosyl-L-methionine</name>
        <dbReference type="ChEBI" id="CHEBI:59789"/>
    </ligand>
</feature>
<comment type="caution">
    <text evidence="8">The sequence shown here is derived from an EMBL/GenBank/DDBJ whole genome shotgun (WGS) entry which is preliminary data.</text>
</comment>
<keyword evidence="3 5" id="KW-0949">S-adenosyl-L-methionine</keyword>
<feature type="domain" description="Release factor glutamine methyltransferase N-terminal" evidence="7">
    <location>
        <begin position="8"/>
        <end position="72"/>
    </location>
</feature>
<dbReference type="Pfam" id="PF17827">
    <property type="entry name" value="PrmC_N"/>
    <property type="match status" value="1"/>
</dbReference>
<dbReference type="Proteomes" id="UP000284379">
    <property type="component" value="Unassembled WGS sequence"/>
</dbReference>
<dbReference type="InterPro" id="IPR050320">
    <property type="entry name" value="N5-glutamine_MTase"/>
</dbReference>
<feature type="domain" description="Methyltransferase small" evidence="6">
    <location>
        <begin position="99"/>
        <end position="192"/>
    </location>
</feature>
<evidence type="ECO:0000259" key="7">
    <source>
        <dbReference type="Pfam" id="PF17827"/>
    </source>
</evidence>
<evidence type="ECO:0000256" key="2">
    <source>
        <dbReference type="ARBA" id="ARBA00022679"/>
    </source>
</evidence>
<dbReference type="InterPro" id="IPR040758">
    <property type="entry name" value="PrmC_N"/>
</dbReference>
<dbReference type="RefSeq" id="WP_122201035.1">
    <property type="nucleotide sequence ID" value="NZ_CABJFV010000003.1"/>
</dbReference>
<dbReference type="InterPro" id="IPR004556">
    <property type="entry name" value="HemK-like"/>
</dbReference>
<dbReference type="PANTHER" id="PTHR18895">
    <property type="entry name" value="HEMK METHYLTRANSFERASE"/>
    <property type="match status" value="1"/>
</dbReference>
<dbReference type="CDD" id="cd02440">
    <property type="entry name" value="AdoMet_MTases"/>
    <property type="match status" value="1"/>
</dbReference>
<dbReference type="SUPFAM" id="SSF53335">
    <property type="entry name" value="S-adenosyl-L-methionine-dependent methyltransferases"/>
    <property type="match status" value="1"/>
</dbReference>
<dbReference type="EMBL" id="QSGO01000003">
    <property type="protein sequence ID" value="RHB36999.1"/>
    <property type="molecule type" value="Genomic_DNA"/>
</dbReference>
<dbReference type="InterPro" id="IPR029063">
    <property type="entry name" value="SAM-dependent_MTases_sf"/>
</dbReference>
<dbReference type="PROSITE" id="PS00092">
    <property type="entry name" value="N6_MTASE"/>
    <property type="match status" value="1"/>
</dbReference>
<accession>A0A413VTV6</accession>
<dbReference type="InterPro" id="IPR019874">
    <property type="entry name" value="RF_methyltr_PrmC"/>
</dbReference>
<evidence type="ECO:0000256" key="5">
    <source>
        <dbReference type="HAMAP-Rule" id="MF_02126"/>
    </source>
</evidence>
<feature type="binding site" evidence="5">
    <location>
        <position position="184"/>
    </location>
    <ligand>
        <name>S-adenosyl-L-methionine</name>
        <dbReference type="ChEBI" id="CHEBI:59789"/>
    </ligand>
</feature>
<dbReference type="Pfam" id="PF05175">
    <property type="entry name" value="MTS"/>
    <property type="match status" value="1"/>
</dbReference>
<comment type="function">
    <text evidence="5">Methylates the class 1 translation termination release factors RF1/PrfA and RF2/PrfB on the glutamine residue of the universally conserved GGQ motif.</text>
</comment>
<dbReference type="NCBIfam" id="TIGR03534">
    <property type="entry name" value="RF_mod_PrmC"/>
    <property type="match status" value="1"/>
</dbReference>